<dbReference type="EMBL" id="ML208261">
    <property type="protein sequence ID" value="TFK75790.1"/>
    <property type="molecule type" value="Genomic_DNA"/>
</dbReference>
<sequence>MRARPVVLFLRTARIFLYQILHQVTNLIVTDTASAISRCIKSYEAYYPEVRQDTGNGKYSRVYFLVRGEPGFVPFANTKSTHCSPLWVPSHPSLSSLSTPARSSSSEAAAASKPRFVLLHFLPFCRFRVIPISYSLSATQDLILLLEAKEFSSFLFP</sequence>
<gene>
    <name evidence="1" type="ORF">BDN72DRAFT_350156</name>
</gene>
<reference evidence="1 2" key="1">
    <citation type="journal article" date="2019" name="Nat. Ecol. Evol.">
        <title>Megaphylogeny resolves global patterns of mushroom evolution.</title>
        <authorList>
            <person name="Varga T."/>
            <person name="Krizsan K."/>
            <person name="Foldi C."/>
            <person name="Dima B."/>
            <person name="Sanchez-Garcia M."/>
            <person name="Sanchez-Ramirez S."/>
            <person name="Szollosi G.J."/>
            <person name="Szarkandi J.G."/>
            <person name="Papp V."/>
            <person name="Albert L."/>
            <person name="Andreopoulos W."/>
            <person name="Angelini C."/>
            <person name="Antonin V."/>
            <person name="Barry K.W."/>
            <person name="Bougher N.L."/>
            <person name="Buchanan P."/>
            <person name="Buyck B."/>
            <person name="Bense V."/>
            <person name="Catcheside P."/>
            <person name="Chovatia M."/>
            <person name="Cooper J."/>
            <person name="Damon W."/>
            <person name="Desjardin D."/>
            <person name="Finy P."/>
            <person name="Geml J."/>
            <person name="Haridas S."/>
            <person name="Hughes K."/>
            <person name="Justo A."/>
            <person name="Karasinski D."/>
            <person name="Kautmanova I."/>
            <person name="Kiss B."/>
            <person name="Kocsube S."/>
            <person name="Kotiranta H."/>
            <person name="LaButti K.M."/>
            <person name="Lechner B.E."/>
            <person name="Liimatainen K."/>
            <person name="Lipzen A."/>
            <person name="Lukacs Z."/>
            <person name="Mihaltcheva S."/>
            <person name="Morgado L.N."/>
            <person name="Niskanen T."/>
            <person name="Noordeloos M.E."/>
            <person name="Ohm R.A."/>
            <person name="Ortiz-Santana B."/>
            <person name="Ovrebo C."/>
            <person name="Racz N."/>
            <person name="Riley R."/>
            <person name="Savchenko A."/>
            <person name="Shiryaev A."/>
            <person name="Soop K."/>
            <person name="Spirin V."/>
            <person name="Szebenyi C."/>
            <person name="Tomsovsky M."/>
            <person name="Tulloss R.E."/>
            <person name="Uehling J."/>
            <person name="Grigoriev I.V."/>
            <person name="Vagvolgyi C."/>
            <person name="Papp T."/>
            <person name="Martin F.M."/>
            <person name="Miettinen O."/>
            <person name="Hibbett D.S."/>
            <person name="Nagy L.G."/>
        </authorList>
    </citation>
    <scope>NUCLEOTIDE SEQUENCE [LARGE SCALE GENOMIC DNA]</scope>
    <source>
        <strain evidence="1 2">NL-1719</strain>
    </source>
</reference>
<proteinExistence type="predicted"/>
<keyword evidence="2" id="KW-1185">Reference proteome</keyword>
<evidence type="ECO:0000313" key="2">
    <source>
        <dbReference type="Proteomes" id="UP000308600"/>
    </source>
</evidence>
<protein>
    <submittedName>
        <fullName evidence="1">Uncharacterized protein</fullName>
    </submittedName>
</protein>
<organism evidence="1 2">
    <name type="scientific">Pluteus cervinus</name>
    <dbReference type="NCBI Taxonomy" id="181527"/>
    <lineage>
        <taxon>Eukaryota</taxon>
        <taxon>Fungi</taxon>
        <taxon>Dikarya</taxon>
        <taxon>Basidiomycota</taxon>
        <taxon>Agaricomycotina</taxon>
        <taxon>Agaricomycetes</taxon>
        <taxon>Agaricomycetidae</taxon>
        <taxon>Agaricales</taxon>
        <taxon>Pluteineae</taxon>
        <taxon>Pluteaceae</taxon>
        <taxon>Pluteus</taxon>
    </lineage>
</organism>
<evidence type="ECO:0000313" key="1">
    <source>
        <dbReference type="EMBL" id="TFK75790.1"/>
    </source>
</evidence>
<accession>A0ACD3BCA8</accession>
<dbReference type="Proteomes" id="UP000308600">
    <property type="component" value="Unassembled WGS sequence"/>
</dbReference>
<name>A0ACD3BCA8_9AGAR</name>